<feature type="region of interest" description="Disordered" evidence="8">
    <location>
        <begin position="1"/>
        <end position="58"/>
    </location>
</feature>
<dbReference type="InterPro" id="IPR000515">
    <property type="entry name" value="MetI-like"/>
</dbReference>
<dbReference type="Gene3D" id="1.10.3720.10">
    <property type="entry name" value="MetI-like"/>
    <property type="match status" value="1"/>
</dbReference>
<dbReference type="SUPFAM" id="SSF161098">
    <property type="entry name" value="MetI-like"/>
    <property type="match status" value="1"/>
</dbReference>
<feature type="compositionally biased region" description="Polar residues" evidence="8">
    <location>
        <begin position="1"/>
        <end position="11"/>
    </location>
</feature>
<reference evidence="10 11" key="1">
    <citation type="journal article" date="2019" name="Int. J. Syst. Evol. Microbiol.">
        <title>The Global Catalogue of Microorganisms (GCM) 10K type strain sequencing project: providing services to taxonomists for standard genome sequencing and annotation.</title>
        <authorList>
            <consortium name="The Broad Institute Genomics Platform"/>
            <consortium name="The Broad Institute Genome Sequencing Center for Infectious Disease"/>
            <person name="Wu L."/>
            <person name="Ma J."/>
        </authorList>
    </citation>
    <scope>NUCLEOTIDE SEQUENCE [LARGE SCALE GENOMIC DNA]</scope>
    <source>
        <strain evidence="10 11">JCM 7356</strain>
    </source>
</reference>
<feature type="transmembrane region" description="Helical" evidence="7">
    <location>
        <begin position="65"/>
        <end position="84"/>
    </location>
</feature>
<evidence type="ECO:0000256" key="5">
    <source>
        <dbReference type="ARBA" id="ARBA00022989"/>
    </source>
</evidence>
<evidence type="ECO:0000313" key="11">
    <source>
        <dbReference type="Proteomes" id="UP001500305"/>
    </source>
</evidence>
<evidence type="ECO:0000256" key="4">
    <source>
        <dbReference type="ARBA" id="ARBA00022692"/>
    </source>
</evidence>
<dbReference type="EMBL" id="BAAATR010000062">
    <property type="protein sequence ID" value="GAA2278354.1"/>
    <property type="molecule type" value="Genomic_DNA"/>
</dbReference>
<dbReference type="PANTHER" id="PTHR43744">
    <property type="entry name" value="ABC TRANSPORTER PERMEASE PROTEIN MG189-RELATED-RELATED"/>
    <property type="match status" value="1"/>
</dbReference>
<evidence type="ECO:0000313" key="10">
    <source>
        <dbReference type="EMBL" id="GAA2278354.1"/>
    </source>
</evidence>
<gene>
    <name evidence="10" type="ORF">GCM10010430_75400</name>
</gene>
<name>A0ABN3EZ42_9ACTN</name>
<evidence type="ECO:0000259" key="9">
    <source>
        <dbReference type="PROSITE" id="PS50928"/>
    </source>
</evidence>
<evidence type="ECO:0000256" key="3">
    <source>
        <dbReference type="ARBA" id="ARBA00022475"/>
    </source>
</evidence>
<feature type="compositionally biased region" description="Low complexity" evidence="8">
    <location>
        <begin position="12"/>
        <end position="26"/>
    </location>
</feature>
<feature type="transmembrane region" description="Helical" evidence="7">
    <location>
        <begin position="131"/>
        <end position="152"/>
    </location>
</feature>
<keyword evidence="5 7" id="KW-1133">Transmembrane helix</keyword>
<comment type="caution">
    <text evidence="10">The sequence shown here is derived from an EMBL/GenBank/DDBJ whole genome shotgun (WGS) entry which is preliminary data.</text>
</comment>
<keyword evidence="6 7" id="KW-0472">Membrane</keyword>
<dbReference type="PANTHER" id="PTHR43744:SF3">
    <property type="entry name" value="LACTOSE TRANSPORT SYSTEM PERMEASE PROTEIN LACG"/>
    <property type="match status" value="1"/>
</dbReference>
<proteinExistence type="inferred from homology"/>
<dbReference type="InterPro" id="IPR035906">
    <property type="entry name" value="MetI-like_sf"/>
</dbReference>
<feature type="transmembrane region" description="Helical" evidence="7">
    <location>
        <begin position="190"/>
        <end position="211"/>
    </location>
</feature>
<feature type="transmembrane region" description="Helical" evidence="7">
    <location>
        <begin position="297"/>
        <end position="316"/>
    </location>
</feature>
<keyword evidence="4 7" id="KW-0812">Transmembrane</keyword>
<evidence type="ECO:0000256" key="1">
    <source>
        <dbReference type="ARBA" id="ARBA00004651"/>
    </source>
</evidence>
<protein>
    <submittedName>
        <fullName evidence="10">Carbohydrate ABC transporter permease</fullName>
    </submittedName>
</protein>
<comment type="subcellular location">
    <subcellularLocation>
        <location evidence="1 7">Cell membrane</location>
        <topology evidence="1 7">Multi-pass membrane protein</topology>
    </subcellularLocation>
</comment>
<accession>A0ABN3EZ42</accession>
<dbReference type="CDD" id="cd06261">
    <property type="entry name" value="TM_PBP2"/>
    <property type="match status" value="1"/>
</dbReference>
<comment type="similarity">
    <text evidence="7">Belongs to the binding-protein-dependent transport system permease family.</text>
</comment>
<sequence>MARQRPTTGLRSATEPTEPTEPTASAGLVQASDPPPVPAHHATARPRPATRPVRGFNSTSTTEKAVRYLLLLLVLLLTVGPFLWELSTSLKAPTEDIFTRTPSFLPHRPTLGNYAEVARAVPVWRYAANSLVVAAITVGGNAVGATLAGFALARLRFRGARLALGLFLATLVLPGEVTVVSQYVTVRSLGLADTLLGVALPGAIGMLNVLLMRTAFRAIPGELDDAAIVDGATVWQRLVHIGLPNVRGMLSVVVIFAFIGAWDDFLWPLIVLTDPDKYTLTVGLQYLNGTFSANPRLIAAGTMIAFLPIVVVFAALQRFFFRGVEEGAIKG</sequence>
<feature type="transmembrane region" description="Helical" evidence="7">
    <location>
        <begin position="246"/>
        <end position="262"/>
    </location>
</feature>
<feature type="domain" description="ABC transmembrane type-1" evidence="9">
    <location>
        <begin position="127"/>
        <end position="316"/>
    </location>
</feature>
<evidence type="ECO:0000256" key="6">
    <source>
        <dbReference type="ARBA" id="ARBA00023136"/>
    </source>
</evidence>
<organism evidence="10 11">
    <name type="scientific">Kitasatospora cystarginea</name>
    <dbReference type="NCBI Taxonomy" id="58350"/>
    <lineage>
        <taxon>Bacteria</taxon>
        <taxon>Bacillati</taxon>
        <taxon>Actinomycetota</taxon>
        <taxon>Actinomycetes</taxon>
        <taxon>Kitasatosporales</taxon>
        <taxon>Streptomycetaceae</taxon>
        <taxon>Kitasatospora</taxon>
    </lineage>
</organism>
<dbReference type="PROSITE" id="PS50928">
    <property type="entry name" value="ABC_TM1"/>
    <property type="match status" value="1"/>
</dbReference>
<evidence type="ECO:0000256" key="8">
    <source>
        <dbReference type="SAM" id="MobiDB-lite"/>
    </source>
</evidence>
<keyword evidence="3" id="KW-1003">Cell membrane</keyword>
<feature type="transmembrane region" description="Helical" evidence="7">
    <location>
        <begin position="164"/>
        <end position="184"/>
    </location>
</feature>
<keyword evidence="2 7" id="KW-0813">Transport</keyword>
<evidence type="ECO:0000256" key="2">
    <source>
        <dbReference type="ARBA" id="ARBA00022448"/>
    </source>
</evidence>
<keyword evidence="11" id="KW-1185">Reference proteome</keyword>
<dbReference type="Proteomes" id="UP001500305">
    <property type="component" value="Unassembled WGS sequence"/>
</dbReference>
<evidence type="ECO:0000256" key="7">
    <source>
        <dbReference type="RuleBase" id="RU363032"/>
    </source>
</evidence>
<dbReference type="Pfam" id="PF00528">
    <property type="entry name" value="BPD_transp_1"/>
    <property type="match status" value="1"/>
</dbReference>
<feature type="compositionally biased region" description="Low complexity" evidence="8">
    <location>
        <begin position="39"/>
        <end position="54"/>
    </location>
</feature>